<dbReference type="SMART" id="SM00382">
    <property type="entry name" value="AAA"/>
    <property type="match status" value="1"/>
</dbReference>
<name>A5ZPW5_9FIRM</name>
<dbReference type="EMBL" id="AAVO02000003">
    <property type="protein sequence ID" value="EDM88129.1"/>
    <property type="molecule type" value="Genomic_DNA"/>
</dbReference>
<dbReference type="GO" id="GO:0005524">
    <property type="term" value="F:ATP binding"/>
    <property type="evidence" value="ECO:0007669"/>
    <property type="project" value="InterPro"/>
</dbReference>
<dbReference type="HOGENOM" id="CLU_062999_3_2_9"/>
<dbReference type="GO" id="GO:0006260">
    <property type="term" value="P:DNA replication"/>
    <property type="evidence" value="ECO:0007669"/>
    <property type="project" value="TreeGrafter"/>
</dbReference>
<gene>
    <name evidence="2" type="ORF">RUMOBE_01035</name>
</gene>
<dbReference type="InterPro" id="IPR027417">
    <property type="entry name" value="P-loop_NTPase"/>
</dbReference>
<organism evidence="2 3">
    <name type="scientific">Blautia obeum ATCC 29174</name>
    <dbReference type="NCBI Taxonomy" id="411459"/>
    <lineage>
        <taxon>Bacteria</taxon>
        <taxon>Bacillati</taxon>
        <taxon>Bacillota</taxon>
        <taxon>Clostridia</taxon>
        <taxon>Lachnospirales</taxon>
        <taxon>Lachnospiraceae</taxon>
        <taxon>Blautia</taxon>
    </lineage>
</organism>
<reference evidence="2 3" key="1">
    <citation type="submission" date="2007-03" db="EMBL/GenBank/DDBJ databases">
        <authorList>
            <person name="Fulton L."/>
            <person name="Clifton S."/>
            <person name="Fulton B."/>
            <person name="Xu J."/>
            <person name="Minx P."/>
            <person name="Pepin K.H."/>
            <person name="Johnson M."/>
            <person name="Thiruvilangam P."/>
            <person name="Bhonagiri V."/>
            <person name="Nash W.E."/>
            <person name="Mardis E.R."/>
            <person name="Wilson R.K."/>
        </authorList>
    </citation>
    <scope>NUCLEOTIDE SEQUENCE [LARGE SCALE GENOMIC DNA]</scope>
    <source>
        <strain evidence="2 3">ATCC 29174</strain>
    </source>
</reference>
<proteinExistence type="predicted"/>
<dbReference type="SUPFAM" id="SSF52540">
    <property type="entry name" value="P-loop containing nucleoside triphosphate hydrolases"/>
    <property type="match status" value="1"/>
</dbReference>
<dbReference type="PANTHER" id="PTHR30050:SF4">
    <property type="entry name" value="ATP-BINDING PROTEIN RV3427C IN INSERTION SEQUENCE-RELATED"/>
    <property type="match status" value="1"/>
</dbReference>
<dbReference type="Gene3D" id="3.40.50.300">
    <property type="entry name" value="P-loop containing nucleotide triphosphate hydrolases"/>
    <property type="match status" value="1"/>
</dbReference>
<accession>A5ZPW5</accession>
<dbReference type="InterPro" id="IPR002611">
    <property type="entry name" value="IstB_ATP-bd"/>
</dbReference>
<dbReference type="PANTHER" id="PTHR30050">
    <property type="entry name" value="CHROMOSOMAL REPLICATION INITIATOR PROTEIN DNAA"/>
    <property type="match status" value="1"/>
</dbReference>
<evidence type="ECO:0000313" key="2">
    <source>
        <dbReference type="EMBL" id="EDM88129.1"/>
    </source>
</evidence>
<dbReference type="GeneID" id="79804358"/>
<dbReference type="Pfam" id="PF01695">
    <property type="entry name" value="IstB_IS21"/>
    <property type="match status" value="1"/>
</dbReference>
<protein>
    <recommendedName>
        <fullName evidence="1">AAA+ ATPase domain-containing protein</fullName>
    </recommendedName>
</protein>
<dbReference type="InterPro" id="IPR003593">
    <property type="entry name" value="AAA+_ATPase"/>
</dbReference>
<dbReference type="NCBIfam" id="NF005992">
    <property type="entry name" value="PRK08116.1"/>
    <property type="match status" value="1"/>
</dbReference>
<dbReference type="CDD" id="cd00009">
    <property type="entry name" value="AAA"/>
    <property type="match status" value="1"/>
</dbReference>
<evidence type="ECO:0000259" key="1">
    <source>
        <dbReference type="SMART" id="SM00382"/>
    </source>
</evidence>
<comment type="caution">
    <text evidence="2">The sequence shown here is derived from an EMBL/GenBank/DDBJ whole genome shotgun (WGS) entry which is preliminary data.</text>
</comment>
<feature type="domain" description="AAA+ ATPase" evidence="1">
    <location>
        <begin position="134"/>
        <end position="255"/>
    </location>
</feature>
<reference evidence="2 3" key="2">
    <citation type="submission" date="2007-04" db="EMBL/GenBank/DDBJ databases">
        <title>Draft genome sequence of Ruminococcus obeum (ATCC 29174).</title>
        <authorList>
            <person name="Sudarsanam P."/>
            <person name="Ley R."/>
            <person name="Guruge J."/>
            <person name="Turnbaugh P.J."/>
            <person name="Mahowald M."/>
            <person name="Liep D."/>
            <person name="Gordon J."/>
        </authorList>
    </citation>
    <scope>NUCLEOTIDE SEQUENCE [LARGE SCALE GENOMIC DNA]</scope>
    <source>
        <strain evidence="2 3">ATCC 29174</strain>
    </source>
</reference>
<dbReference type="AlphaFoldDB" id="A5ZPW5"/>
<dbReference type="Proteomes" id="UP000006002">
    <property type="component" value="Unassembled WGS sequence"/>
</dbReference>
<dbReference type="RefSeq" id="WP_005424366.1">
    <property type="nucleotide sequence ID" value="NZ_CP102265.1"/>
</dbReference>
<evidence type="ECO:0000313" key="3">
    <source>
        <dbReference type="Proteomes" id="UP000006002"/>
    </source>
</evidence>
<dbReference type="eggNOG" id="COG1484">
    <property type="taxonomic scope" value="Bacteria"/>
</dbReference>
<sequence>MDAAQFLPTEPSSEVTQIHEGDYKDADGLWHCGVCGKARQKKINSPYFHKTVWCICDCRARELEERRRKEEYEEEMHRVQRLKDASMMASKFRDAEFSVYQKRKENQRAYDVSRKYVAQFRQMITEGNPKTGERNIGLVFYGPCGTGKSFTAACIANELIEQNISVVMTSFVKILQDIQGQDEAAYIGMLNACSLLIIDDLGAERNTDYALEKVYNVIDSRVRADKPMILTTNLTFDEMMRNPDIRYRRIYDRIFEHCFPVEIPGKSFRIIKAAQRQKELADYF</sequence>